<organism evidence="3 4">
    <name type="scientific">Tetrahymena thermophila (strain SB210)</name>
    <dbReference type="NCBI Taxonomy" id="312017"/>
    <lineage>
        <taxon>Eukaryota</taxon>
        <taxon>Sar</taxon>
        <taxon>Alveolata</taxon>
        <taxon>Ciliophora</taxon>
        <taxon>Intramacronucleata</taxon>
        <taxon>Oligohymenophorea</taxon>
        <taxon>Hymenostomatida</taxon>
        <taxon>Tetrahymenina</taxon>
        <taxon>Tetrahymenidae</taxon>
        <taxon>Tetrahymena</taxon>
    </lineage>
</organism>
<keyword evidence="4" id="KW-1185">Reference proteome</keyword>
<feature type="DNA-binding region" description="HMG box" evidence="1">
    <location>
        <begin position="73"/>
        <end position="142"/>
    </location>
</feature>
<dbReference type="RefSeq" id="XP_001024420.1">
    <property type="nucleotide sequence ID" value="XM_001024420.1"/>
</dbReference>
<dbReference type="KEGG" id="tet:TTHERM_00533980"/>
<dbReference type="EMBL" id="GG662455">
    <property type="protein sequence ID" value="EAS04175.1"/>
    <property type="molecule type" value="Genomic_DNA"/>
</dbReference>
<sequence length="209" mass="25390">MNNIQQAGYYYYRKSTILFFTNNGEKEYNNLIKKQQYLAWVDLPQHQKNLFESVALFCSKNQIVQFDKYTKRPLKPQTPLFLYFRVVEEKLKKDYPKLKQSQIFQIAEKKWKNELIFRIKEQFIKIHQILELCYYNDITEYKKANIELENSHYEKKVAQKEQKSLPLLKKNTLTRQCAAYYNQNQSKNHLQQIPNNLNFTSTQQYQVIY</sequence>
<dbReference type="InParanoid" id="Q247X0"/>
<dbReference type="PROSITE" id="PS50118">
    <property type="entry name" value="HMG_BOX_2"/>
    <property type="match status" value="1"/>
</dbReference>
<gene>
    <name evidence="3" type="ORF">TTHERM_00533980</name>
</gene>
<dbReference type="SUPFAM" id="SSF47095">
    <property type="entry name" value="HMG-box"/>
    <property type="match status" value="1"/>
</dbReference>
<evidence type="ECO:0000313" key="4">
    <source>
        <dbReference type="Proteomes" id="UP000009168"/>
    </source>
</evidence>
<name>Q247X0_TETTS</name>
<dbReference type="HOGENOM" id="CLU_1317765_0_0_1"/>
<protein>
    <submittedName>
        <fullName evidence="3">High mobility group (HMG)-box protein</fullName>
    </submittedName>
</protein>
<proteinExistence type="predicted"/>
<dbReference type="InterPro" id="IPR036910">
    <property type="entry name" value="HMG_box_dom_sf"/>
</dbReference>
<evidence type="ECO:0000259" key="2">
    <source>
        <dbReference type="PROSITE" id="PS50118"/>
    </source>
</evidence>
<dbReference type="GO" id="GO:0003677">
    <property type="term" value="F:DNA binding"/>
    <property type="evidence" value="ECO:0007669"/>
    <property type="project" value="UniProtKB-UniRule"/>
</dbReference>
<dbReference type="Pfam" id="PF00505">
    <property type="entry name" value="HMG_box"/>
    <property type="match status" value="1"/>
</dbReference>
<feature type="domain" description="HMG box" evidence="2">
    <location>
        <begin position="73"/>
        <end position="142"/>
    </location>
</feature>
<evidence type="ECO:0000313" key="3">
    <source>
        <dbReference type="EMBL" id="EAS04175.1"/>
    </source>
</evidence>
<dbReference type="AlphaFoldDB" id="Q247X0"/>
<keyword evidence="1" id="KW-0539">Nucleus</keyword>
<keyword evidence="1" id="KW-0238">DNA-binding</keyword>
<dbReference type="GeneID" id="7830419"/>
<dbReference type="Proteomes" id="UP000009168">
    <property type="component" value="Unassembled WGS sequence"/>
</dbReference>
<dbReference type="Gene3D" id="1.10.30.10">
    <property type="entry name" value="High mobility group box domain"/>
    <property type="match status" value="1"/>
</dbReference>
<accession>Q247X0</accession>
<evidence type="ECO:0000256" key="1">
    <source>
        <dbReference type="PROSITE-ProRule" id="PRU00267"/>
    </source>
</evidence>
<dbReference type="GO" id="GO:0005634">
    <property type="term" value="C:nucleus"/>
    <property type="evidence" value="ECO:0007669"/>
    <property type="project" value="UniProtKB-UniRule"/>
</dbReference>
<dbReference type="InterPro" id="IPR009071">
    <property type="entry name" value="HMG_box_dom"/>
</dbReference>
<reference evidence="4" key="1">
    <citation type="journal article" date="2006" name="PLoS Biol.">
        <title>Macronuclear genome sequence of the ciliate Tetrahymena thermophila, a model eukaryote.</title>
        <authorList>
            <person name="Eisen J.A."/>
            <person name="Coyne R.S."/>
            <person name="Wu M."/>
            <person name="Wu D."/>
            <person name="Thiagarajan M."/>
            <person name="Wortman J.R."/>
            <person name="Badger J.H."/>
            <person name="Ren Q."/>
            <person name="Amedeo P."/>
            <person name="Jones K.M."/>
            <person name="Tallon L.J."/>
            <person name="Delcher A.L."/>
            <person name="Salzberg S.L."/>
            <person name="Silva J.C."/>
            <person name="Haas B.J."/>
            <person name="Majoros W.H."/>
            <person name="Farzad M."/>
            <person name="Carlton J.M."/>
            <person name="Smith R.K. Jr."/>
            <person name="Garg J."/>
            <person name="Pearlman R.E."/>
            <person name="Karrer K.M."/>
            <person name="Sun L."/>
            <person name="Manning G."/>
            <person name="Elde N.C."/>
            <person name="Turkewitz A.P."/>
            <person name="Asai D.J."/>
            <person name="Wilkes D.E."/>
            <person name="Wang Y."/>
            <person name="Cai H."/>
            <person name="Collins K."/>
            <person name="Stewart B.A."/>
            <person name="Lee S.R."/>
            <person name="Wilamowska K."/>
            <person name="Weinberg Z."/>
            <person name="Ruzzo W.L."/>
            <person name="Wloga D."/>
            <person name="Gaertig J."/>
            <person name="Frankel J."/>
            <person name="Tsao C.-C."/>
            <person name="Gorovsky M.A."/>
            <person name="Keeling P.J."/>
            <person name="Waller R.F."/>
            <person name="Patron N.J."/>
            <person name="Cherry J.M."/>
            <person name="Stover N.A."/>
            <person name="Krieger C.J."/>
            <person name="del Toro C."/>
            <person name="Ryder H.F."/>
            <person name="Williamson S.C."/>
            <person name="Barbeau R.A."/>
            <person name="Hamilton E.P."/>
            <person name="Orias E."/>
        </authorList>
    </citation>
    <scope>NUCLEOTIDE SEQUENCE [LARGE SCALE GENOMIC DNA]</scope>
    <source>
        <strain evidence="4">SB210</strain>
    </source>
</reference>